<evidence type="ECO:0000313" key="2">
    <source>
        <dbReference type="Proteomes" id="UP001060215"/>
    </source>
</evidence>
<dbReference type="EMBL" id="CM045764">
    <property type="protein sequence ID" value="KAI8008344.1"/>
    <property type="molecule type" value="Genomic_DNA"/>
</dbReference>
<gene>
    <name evidence="1" type="ORF">LOK49_LG07G01940</name>
</gene>
<name>A0ACC0H5Y9_9ERIC</name>
<comment type="caution">
    <text evidence="1">The sequence shown here is derived from an EMBL/GenBank/DDBJ whole genome shotgun (WGS) entry which is preliminary data.</text>
</comment>
<proteinExistence type="predicted"/>
<reference evidence="1 2" key="1">
    <citation type="journal article" date="2022" name="Plant J.">
        <title>Chromosome-level genome of Camellia lanceoleosa provides a valuable resource for understanding genome evolution and self-incompatibility.</title>
        <authorList>
            <person name="Gong W."/>
            <person name="Xiao S."/>
            <person name="Wang L."/>
            <person name="Liao Z."/>
            <person name="Chang Y."/>
            <person name="Mo W."/>
            <person name="Hu G."/>
            <person name="Li W."/>
            <person name="Zhao G."/>
            <person name="Zhu H."/>
            <person name="Hu X."/>
            <person name="Ji K."/>
            <person name="Xiang X."/>
            <person name="Song Q."/>
            <person name="Yuan D."/>
            <person name="Jin S."/>
            <person name="Zhang L."/>
        </authorList>
    </citation>
    <scope>NUCLEOTIDE SEQUENCE [LARGE SCALE GENOMIC DNA]</scope>
    <source>
        <strain evidence="1">SQ_2022a</strain>
    </source>
</reference>
<sequence>MAGCRAEDEYDYLLKLVLIGDSGVRKSKLLSRFTRNEFNLESKSTIGVEFATKSLNIDGKVIKAQIWDTAGQESVFLAQNIAQTSVEAAGSSSLPPSFGPMFYLNSSFPSISHNNDSMVNVNILTTVVNMAYAEKANVVCPIGIDWVRYFGQTQSQNGKHQQQTQLQIPYMGCSRITSLSCPPPFDQKHYLVEVRNVSYFNLINEDAEFPNISDIDSCREICLLNCSCGAVFFRYNNNVSDGYCYIPSTVLTIRGEQIPNHSFASTTLVKVQILYEAANGQVEGTVPDTSPPAS</sequence>
<organism evidence="1 2">
    <name type="scientific">Camellia lanceoleosa</name>
    <dbReference type="NCBI Taxonomy" id="1840588"/>
    <lineage>
        <taxon>Eukaryota</taxon>
        <taxon>Viridiplantae</taxon>
        <taxon>Streptophyta</taxon>
        <taxon>Embryophyta</taxon>
        <taxon>Tracheophyta</taxon>
        <taxon>Spermatophyta</taxon>
        <taxon>Magnoliopsida</taxon>
        <taxon>eudicotyledons</taxon>
        <taxon>Gunneridae</taxon>
        <taxon>Pentapetalae</taxon>
        <taxon>asterids</taxon>
        <taxon>Ericales</taxon>
        <taxon>Theaceae</taxon>
        <taxon>Camellia</taxon>
    </lineage>
</organism>
<keyword evidence="2" id="KW-1185">Reference proteome</keyword>
<protein>
    <submittedName>
        <fullName evidence="1">Ras-related protein Rab11E</fullName>
    </submittedName>
</protein>
<evidence type="ECO:0000313" key="1">
    <source>
        <dbReference type="EMBL" id="KAI8008344.1"/>
    </source>
</evidence>
<dbReference type="Proteomes" id="UP001060215">
    <property type="component" value="Chromosome 7"/>
</dbReference>
<accession>A0ACC0H5Y9</accession>